<feature type="compositionally biased region" description="Polar residues" evidence="1">
    <location>
        <begin position="324"/>
        <end position="336"/>
    </location>
</feature>
<proteinExistence type="predicted"/>
<feature type="compositionally biased region" description="Basic and acidic residues" evidence="1">
    <location>
        <begin position="307"/>
        <end position="317"/>
    </location>
</feature>
<dbReference type="KEGG" id="crq:GCK72_019808"/>
<sequence>MNSGSDNEEELCFELMKYVACRSSRRESYASPAQLLRRFIEKYRCPLSETALRQKLTKHLPKLHEREDVDEETKVRILFALQAPVHPSFLKELEKHAIVRTRDVCKRRIVQYKKTDGSIELSDKNRQKYLLQMRNILSYCARISKKVSPNRMPAIEMLRFYEEEYEIVELRENETFEDLVRLLNEEIYDYVHKDKETRIRMLYVMKAEIGEELLEELQRDGIVELDSEQRIKRYETKDGNLKLEVVHRSTEEDERKEEVEEREDANEDTFDSSDRVVTNSDDSESWQRKRKLRNSSSKTNATDQISDESHRVEDDYKPNVLQIPISSSQNANGNSTERQDLLTPKPEEPSDDSDHSGEKEIGGLSTSKGIRKRTDPGDLNPSSSKRIKLENSNNMEQSDNHTIKTENHQSSPMHDNIEYEQQWLEDVDALMPEPINDLMQFKDEVEEYPLENFQAVPLIKPEIQYEIPEEPLDDSTSLKDFLHLLLGVVGTLDTNCSYKSVKNINERLLKLGSRDISVPINKVLVAMGSCLQIVNTTAKTCVPDSVETMSLGEFILLLQASIPFIDHPKFDSFQEKLNQIMHEGQDKKIPITSICLAITMTVSTVAPMCQL</sequence>
<dbReference type="Proteomes" id="UP000008281">
    <property type="component" value="Unassembled WGS sequence"/>
</dbReference>
<evidence type="ECO:0000313" key="3">
    <source>
        <dbReference type="Proteomes" id="UP000008281"/>
    </source>
</evidence>
<dbReference type="InterPro" id="IPR006570">
    <property type="entry name" value="SPK_dom"/>
</dbReference>
<feature type="compositionally biased region" description="Basic and acidic residues" evidence="1">
    <location>
        <begin position="337"/>
        <end position="361"/>
    </location>
</feature>
<dbReference type="GeneID" id="9820582"/>
<dbReference type="AlphaFoldDB" id="E3LJ17"/>
<feature type="compositionally biased region" description="Polar residues" evidence="1">
    <location>
        <begin position="380"/>
        <end position="397"/>
    </location>
</feature>
<dbReference type="InterPro" id="IPR053315">
    <property type="entry name" value="Peptidase_C14A"/>
</dbReference>
<feature type="compositionally biased region" description="Acidic residues" evidence="1">
    <location>
        <begin position="251"/>
        <end position="271"/>
    </location>
</feature>
<dbReference type="EMBL" id="DS268409">
    <property type="protein sequence ID" value="EFO94902.1"/>
    <property type="molecule type" value="Genomic_DNA"/>
</dbReference>
<feature type="compositionally biased region" description="Polar residues" evidence="1">
    <location>
        <begin position="294"/>
        <end position="304"/>
    </location>
</feature>
<name>E3LJ17_CAERE</name>
<gene>
    <name evidence="2" type="ORF">CRE_09085</name>
</gene>
<dbReference type="SMART" id="SM00583">
    <property type="entry name" value="SPK"/>
    <property type="match status" value="2"/>
</dbReference>
<dbReference type="HOGENOM" id="CLU_012177_1_0_1"/>
<feature type="region of interest" description="Disordered" evidence="1">
    <location>
        <begin position="247"/>
        <end position="412"/>
    </location>
</feature>
<accession>E3LJ17</accession>
<organism evidence="3">
    <name type="scientific">Caenorhabditis remanei</name>
    <name type="common">Caenorhabditis vulgaris</name>
    <dbReference type="NCBI Taxonomy" id="31234"/>
    <lineage>
        <taxon>Eukaryota</taxon>
        <taxon>Metazoa</taxon>
        <taxon>Ecdysozoa</taxon>
        <taxon>Nematoda</taxon>
        <taxon>Chromadorea</taxon>
        <taxon>Rhabditida</taxon>
        <taxon>Rhabditina</taxon>
        <taxon>Rhabditomorpha</taxon>
        <taxon>Rhabditoidea</taxon>
        <taxon>Rhabditidae</taxon>
        <taxon>Peloderinae</taxon>
        <taxon>Caenorhabditis</taxon>
    </lineage>
</organism>
<dbReference type="PANTHER" id="PTHR23362:SF8">
    <property type="entry name" value="SPK DOMAIN-CONTAINING PROTEIN"/>
    <property type="match status" value="1"/>
</dbReference>
<dbReference type="Pfam" id="PF04435">
    <property type="entry name" value="SPK"/>
    <property type="match status" value="2"/>
</dbReference>
<dbReference type="RefSeq" id="XP_003116006.2">
    <property type="nucleotide sequence ID" value="XM_003115958.2"/>
</dbReference>
<feature type="compositionally biased region" description="Basic and acidic residues" evidence="1">
    <location>
        <begin position="398"/>
        <end position="407"/>
    </location>
</feature>
<evidence type="ECO:0000313" key="2">
    <source>
        <dbReference type="EMBL" id="EFO94902.1"/>
    </source>
</evidence>
<dbReference type="CTD" id="9820582"/>
<keyword evidence="3" id="KW-1185">Reference proteome</keyword>
<dbReference type="PANTHER" id="PTHR23362">
    <property type="entry name" value="L-PLASTIN-RELATED"/>
    <property type="match status" value="1"/>
</dbReference>
<reference evidence="2" key="1">
    <citation type="submission" date="2007-07" db="EMBL/GenBank/DDBJ databases">
        <title>PCAP assembly of the Caenorhabditis remanei genome.</title>
        <authorList>
            <consortium name="The Caenorhabditis remanei Sequencing Consortium"/>
            <person name="Wilson R.K."/>
        </authorList>
    </citation>
    <scope>NUCLEOTIDE SEQUENCE [LARGE SCALE GENOMIC DNA]</scope>
    <source>
        <strain evidence="2">PB4641</strain>
    </source>
</reference>
<evidence type="ECO:0000256" key="1">
    <source>
        <dbReference type="SAM" id="MobiDB-lite"/>
    </source>
</evidence>
<protein>
    <submittedName>
        <fullName evidence="2">Uncharacterized protein</fullName>
    </submittedName>
</protein>